<dbReference type="EMBL" id="GEEE01002365">
    <property type="protein sequence ID" value="JAP60860.1"/>
    <property type="molecule type" value="Transcribed_RNA"/>
</dbReference>
<reference evidence="6" key="2">
    <citation type="submission" date="2016-06" db="UniProtKB">
        <authorList>
            <consortium name="WormBaseParasite"/>
        </authorList>
    </citation>
    <scope>IDENTIFICATION</scope>
</reference>
<feature type="transmembrane region" description="Helical" evidence="1">
    <location>
        <begin position="154"/>
        <end position="177"/>
    </location>
</feature>
<keyword evidence="1" id="KW-0812">Transmembrane</keyword>
<keyword evidence="1" id="KW-1133">Transmembrane helix</keyword>
<protein>
    <submittedName>
        <fullName evidence="6">Ig-like domain-containing protein</fullName>
    </submittedName>
</protein>
<gene>
    <name evidence="4" type="ORF">SSLN_LOCUS10716</name>
    <name evidence="3" type="ORF">TR100306</name>
</gene>
<name>A0A0V0J548_SCHSO</name>
<evidence type="ECO:0000313" key="5">
    <source>
        <dbReference type="Proteomes" id="UP000275846"/>
    </source>
</evidence>
<dbReference type="OrthoDB" id="6239122at2759"/>
<dbReference type="WBParaSite" id="SSLN_0001113401-mRNA-1">
    <property type="protein sequence ID" value="SSLN_0001113401-mRNA-1"/>
    <property type="gene ID" value="SSLN_0001113401"/>
</dbReference>
<evidence type="ECO:0000313" key="4">
    <source>
        <dbReference type="EMBL" id="VDL97101.1"/>
    </source>
</evidence>
<accession>A0A0V0J548</accession>
<evidence type="ECO:0000313" key="3">
    <source>
        <dbReference type="EMBL" id="JAP60860.1"/>
    </source>
</evidence>
<evidence type="ECO:0000256" key="1">
    <source>
        <dbReference type="SAM" id="Phobius"/>
    </source>
</evidence>
<evidence type="ECO:0000256" key="2">
    <source>
        <dbReference type="SAM" id="SignalP"/>
    </source>
</evidence>
<sequence length="210" mass="23573">MFTKIAFISILCWLNAMAAKHPNFPQWDQTPWVVSSVPEKISLSCVHEDFYPFNSLESAAIKTVWILPKETSYLHLAPGNKTEGWSAEPKALVIQKSFFNVPSAVDGMYVCAVLAKVPNSKDLFSWYYLRWGVGLYSHVPAMNPGGIERYTRQFTIAGVAVAVYSVLAIGFGLTMFFRYKGGPVKEEDEEDSSAESILSEKHTQEHVVHF</sequence>
<feature type="chain" id="PRO_5008861369" evidence="2">
    <location>
        <begin position="19"/>
        <end position="210"/>
    </location>
</feature>
<keyword evidence="1" id="KW-0472">Membrane</keyword>
<keyword evidence="2" id="KW-0732">Signal</keyword>
<dbReference type="Proteomes" id="UP000275846">
    <property type="component" value="Unassembled WGS sequence"/>
</dbReference>
<dbReference type="AlphaFoldDB" id="A0A0V0J548"/>
<dbReference type="EMBL" id="UYSU01036045">
    <property type="protein sequence ID" value="VDL97101.1"/>
    <property type="molecule type" value="Genomic_DNA"/>
</dbReference>
<feature type="signal peptide" evidence="2">
    <location>
        <begin position="1"/>
        <end position="18"/>
    </location>
</feature>
<proteinExistence type="predicted"/>
<reference evidence="4 5" key="3">
    <citation type="submission" date="2018-11" db="EMBL/GenBank/DDBJ databases">
        <authorList>
            <consortium name="Pathogen Informatics"/>
        </authorList>
    </citation>
    <scope>NUCLEOTIDE SEQUENCE [LARGE SCALE GENOMIC DNA]</scope>
    <source>
        <strain evidence="4 5">NST_G2</strain>
    </source>
</reference>
<keyword evidence="5" id="KW-1185">Reference proteome</keyword>
<organism evidence="3">
    <name type="scientific">Schistocephalus solidus</name>
    <name type="common">Tapeworm</name>
    <dbReference type="NCBI Taxonomy" id="70667"/>
    <lineage>
        <taxon>Eukaryota</taxon>
        <taxon>Metazoa</taxon>
        <taxon>Spiralia</taxon>
        <taxon>Lophotrochozoa</taxon>
        <taxon>Platyhelminthes</taxon>
        <taxon>Cestoda</taxon>
        <taxon>Eucestoda</taxon>
        <taxon>Diphyllobothriidea</taxon>
        <taxon>Diphyllobothriidae</taxon>
        <taxon>Schistocephalus</taxon>
    </lineage>
</organism>
<reference evidence="3" key="1">
    <citation type="submission" date="2016-01" db="EMBL/GenBank/DDBJ databases">
        <title>Reference transcriptome for the parasite Schistocephalus solidus: insights into the molecular evolution of parasitism.</title>
        <authorList>
            <person name="Hebert F.O."/>
            <person name="Grambauer S."/>
            <person name="Barber I."/>
            <person name="Landry C.R."/>
            <person name="Aubin-Horth N."/>
        </authorList>
    </citation>
    <scope>NUCLEOTIDE SEQUENCE</scope>
</reference>
<evidence type="ECO:0000313" key="6">
    <source>
        <dbReference type="WBParaSite" id="SSLN_0001113401-mRNA-1"/>
    </source>
</evidence>